<protein>
    <submittedName>
        <fullName evidence="3">Uncharacterized protein LOC115755818</fullName>
    </submittedName>
</protein>
<dbReference type="Proteomes" id="UP000827889">
    <property type="component" value="Chromosome 8"/>
</dbReference>
<dbReference type="GeneID" id="115755818"/>
<proteinExistence type="predicted"/>
<dbReference type="OrthoDB" id="1908822at2759"/>
<name>A0A8B8QY21_9MYRT</name>
<accession>A0A8B8QY21</accession>
<keyword evidence="2" id="KW-1185">Reference proteome</keyword>
<organism evidence="2 3">
    <name type="scientific">Rhodamnia argentea</name>
    <dbReference type="NCBI Taxonomy" id="178133"/>
    <lineage>
        <taxon>Eukaryota</taxon>
        <taxon>Viridiplantae</taxon>
        <taxon>Streptophyta</taxon>
        <taxon>Embryophyta</taxon>
        <taxon>Tracheophyta</taxon>
        <taxon>Spermatophyta</taxon>
        <taxon>Magnoliopsida</taxon>
        <taxon>eudicotyledons</taxon>
        <taxon>Gunneridae</taxon>
        <taxon>Pentapetalae</taxon>
        <taxon>rosids</taxon>
        <taxon>malvids</taxon>
        <taxon>Myrtales</taxon>
        <taxon>Myrtaceae</taxon>
        <taxon>Myrtoideae</taxon>
        <taxon>Myrteae</taxon>
        <taxon>Australasian group</taxon>
        <taxon>Rhodamnia</taxon>
    </lineage>
</organism>
<dbReference type="KEGG" id="rarg:115755818"/>
<gene>
    <name evidence="3" type="primary">LOC115755818</name>
</gene>
<evidence type="ECO:0000313" key="3">
    <source>
        <dbReference type="RefSeq" id="XP_030551223.1"/>
    </source>
</evidence>
<dbReference type="AlphaFoldDB" id="A0A8B8QY21"/>
<dbReference type="RefSeq" id="XP_030551223.1">
    <property type="nucleotide sequence ID" value="XM_030695363.2"/>
</dbReference>
<reference evidence="3" key="1">
    <citation type="submission" date="2025-08" db="UniProtKB">
        <authorList>
            <consortium name="RefSeq"/>
        </authorList>
    </citation>
    <scope>IDENTIFICATION</scope>
    <source>
        <tissue evidence="3">Leaf</tissue>
    </source>
</reference>
<sequence length="143" mass="15575">MQNPGKPMSALPELEKTKKKKTMMPSPQELLSHYESQGLDSHQASLKAIDHLQKMLFRVVSSRGPKTDKVRPDAARKMDALNGRLAVLEMKVDSKPGYAEAFAIGVASGAALNGMGSLMPHVLTSLSQIWSSVASLYKNPHHP</sequence>
<feature type="region of interest" description="Disordered" evidence="1">
    <location>
        <begin position="1"/>
        <end position="29"/>
    </location>
</feature>
<evidence type="ECO:0000256" key="1">
    <source>
        <dbReference type="SAM" id="MobiDB-lite"/>
    </source>
</evidence>
<evidence type="ECO:0000313" key="2">
    <source>
        <dbReference type="Proteomes" id="UP000827889"/>
    </source>
</evidence>